<comment type="similarity">
    <text evidence="1">Belongs to the sigma-70 factor family. ECF subfamily.</text>
</comment>
<keyword evidence="4" id="KW-0804">Transcription</keyword>
<evidence type="ECO:0000313" key="8">
    <source>
        <dbReference type="Proteomes" id="UP000751614"/>
    </source>
</evidence>
<comment type="caution">
    <text evidence="7">The sequence shown here is derived from an EMBL/GenBank/DDBJ whole genome shotgun (WGS) entry which is preliminary data.</text>
</comment>
<reference evidence="7 8" key="1">
    <citation type="submission" date="2019-05" db="EMBL/GenBank/DDBJ databases">
        <title>Flagellimonas sp. AsT0115, sp. nov., isolated from a marine red algae, Asparagopsis taxiformis.</title>
        <authorList>
            <person name="Kim J."/>
            <person name="Jeong S.E."/>
            <person name="Jeon C.O."/>
        </authorList>
    </citation>
    <scope>NUCLEOTIDE SEQUENCE [LARGE SCALE GENOMIC DNA]</scope>
    <source>
        <strain evidence="7 8">AsT0115</strain>
    </source>
</reference>
<feature type="domain" description="RNA polymerase sigma-70 region 2" evidence="5">
    <location>
        <begin position="48"/>
        <end position="114"/>
    </location>
</feature>
<dbReference type="Gene3D" id="1.10.10.10">
    <property type="entry name" value="Winged helix-like DNA-binding domain superfamily/Winged helix DNA-binding domain"/>
    <property type="match status" value="1"/>
</dbReference>
<proteinExistence type="inferred from homology"/>
<protein>
    <submittedName>
        <fullName evidence="7">RNA polymerase sigma factor</fullName>
    </submittedName>
</protein>
<organism evidence="7 8">
    <name type="scientific">Flagellimonas algicola</name>
    <dbReference type="NCBI Taxonomy" id="2583815"/>
    <lineage>
        <taxon>Bacteria</taxon>
        <taxon>Pseudomonadati</taxon>
        <taxon>Bacteroidota</taxon>
        <taxon>Flavobacteriia</taxon>
        <taxon>Flavobacteriales</taxon>
        <taxon>Flavobacteriaceae</taxon>
        <taxon>Flagellimonas</taxon>
    </lineage>
</organism>
<dbReference type="InterPro" id="IPR014284">
    <property type="entry name" value="RNA_pol_sigma-70_dom"/>
</dbReference>
<dbReference type="Pfam" id="PF08281">
    <property type="entry name" value="Sigma70_r4_2"/>
    <property type="match status" value="1"/>
</dbReference>
<dbReference type="InterPro" id="IPR039425">
    <property type="entry name" value="RNA_pol_sigma-70-like"/>
</dbReference>
<dbReference type="InterPro" id="IPR007627">
    <property type="entry name" value="RNA_pol_sigma70_r2"/>
</dbReference>
<keyword evidence="3" id="KW-0731">Sigma factor</keyword>
<evidence type="ECO:0000259" key="5">
    <source>
        <dbReference type="Pfam" id="PF04542"/>
    </source>
</evidence>
<dbReference type="InterPro" id="IPR013249">
    <property type="entry name" value="RNA_pol_sigma70_r4_t2"/>
</dbReference>
<dbReference type="PANTHER" id="PTHR43133:SF46">
    <property type="entry name" value="RNA POLYMERASE SIGMA-70 FACTOR ECF SUBFAMILY"/>
    <property type="match status" value="1"/>
</dbReference>
<dbReference type="NCBIfam" id="TIGR02937">
    <property type="entry name" value="sigma70-ECF"/>
    <property type="match status" value="1"/>
</dbReference>
<evidence type="ECO:0000313" key="7">
    <source>
        <dbReference type="EMBL" id="TMU57038.1"/>
    </source>
</evidence>
<dbReference type="EMBL" id="VCNI01000001">
    <property type="protein sequence ID" value="TMU57038.1"/>
    <property type="molecule type" value="Genomic_DNA"/>
</dbReference>
<sequence>MASPNFSAAAKIHRITGNSKVKSDTCNFDATKEWKLFCDGSEAAFVKIYNHYFHMLYNLGRQFSGDTELLKDVLQETFITIREKRSKLHKVVSAKAFLIKCYRNNILSEQKKRKKNMTLNFSATPYAFHLTPSHESVLINRRFEADQIKLIQDSLNKLTRRQREAIYYLYYNGLTYSQIKDVMGFSSVRAARNLIYRSLTELKKQVEILGEPKKIG</sequence>
<evidence type="ECO:0000259" key="6">
    <source>
        <dbReference type="Pfam" id="PF08281"/>
    </source>
</evidence>
<dbReference type="Pfam" id="PF04542">
    <property type="entry name" value="Sigma70_r2"/>
    <property type="match status" value="1"/>
</dbReference>
<dbReference type="SUPFAM" id="SSF88946">
    <property type="entry name" value="Sigma2 domain of RNA polymerase sigma factors"/>
    <property type="match status" value="1"/>
</dbReference>
<dbReference type="RefSeq" id="WP_138834100.1">
    <property type="nucleotide sequence ID" value="NZ_VCNI01000001.1"/>
</dbReference>
<dbReference type="Proteomes" id="UP000751614">
    <property type="component" value="Unassembled WGS sequence"/>
</dbReference>
<dbReference type="SUPFAM" id="SSF88659">
    <property type="entry name" value="Sigma3 and sigma4 domains of RNA polymerase sigma factors"/>
    <property type="match status" value="1"/>
</dbReference>
<name>A0ABY2WQ51_9FLAO</name>
<gene>
    <name evidence="7" type="ORF">FGG15_05680</name>
</gene>
<accession>A0ABY2WQ51</accession>
<evidence type="ECO:0000256" key="4">
    <source>
        <dbReference type="ARBA" id="ARBA00023163"/>
    </source>
</evidence>
<dbReference type="InterPro" id="IPR036388">
    <property type="entry name" value="WH-like_DNA-bd_sf"/>
</dbReference>
<keyword evidence="2" id="KW-0805">Transcription regulation</keyword>
<evidence type="ECO:0000256" key="3">
    <source>
        <dbReference type="ARBA" id="ARBA00023082"/>
    </source>
</evidence>
<evidence type="ECO:0000256" key="1">
    <source>
        <dbReference type="ARBA" id="ARBA00010641"/>
    </source>
</evidence>
<dbReference type="PANTHER" id="PTHR43133">
    <property type="entry name" value="RNA POLYMERASE ECF-TYPE SIGMA FACTO"/>
    <property type="match status" value="1"/>
</dbReference>
<feature type="domain" description="RNA polymerase sigma factor 70 region 4 type 2" evidence="6">
    <location>
        <begin position="150"/>
        <end position="201"/>
    </location>
</feature>
<dbReference type="InterPro" id="IPR013325">
    <property type="entry name" value="RNA_pol_sigma_r2"/>
</dbReference>
<dbReference type="InterPro" id="IPR013324">
    <property type="entry name" value="RNA_pol_sigma_r3/r4-like"/>
</dbReference>
<dbReference type="Gene3D" id="1.10.1740.10">
    <property type="match status" value="1"/>
</dbReference>
<keyword evidence="8" id="KW-1185">Reference proteome</keyword>
<evidence type="ECO:0000256" key="2">
    <source>
        <dbReference type="ARBA" id="ARBA00023015"/>
    </source>
</evidence>